<keyword evidence="2" id="KW-1185">Reference proteome</keyword>
<organism evidence="1 2">
    <name type="scientific">Prunus persica</name>
    <name type="common">Peach</name>
    <name type="synonym">Amygdalus persica</name>
    <dbReference type="NCBI Taxonomy" id="3760"/>
    <lineage>
        <taxon>Eukaryota</taxon>
        <taxon>Viridiplantae</taxon>
        <taxon>Streptophyta</taxon>
        <taxon>Embryophyta</taxon>
        <taxon>Tracheophyta</taxon>
        <taxon>Spermatophyta</taxon>
        <taxon>Magnoliopsida</taxon>
        <taxon>eudicotyledons</taxon>
        <taxon>Gunneridae</taxon>
        <taxon>Pentapetalae</taxon>
        <taxon>rosids</taxon>
        <taxon>fabids</taxon>
        <taxon>Rosales</taxon>
        <taxon>Rosaceae</taxon>
        <taxon>Amygdaloideae</taxon>
        <taxon>Amygdaleae</taxon>
        <taxon>Prunus</taxon>
    </lineage>
</organism>
<dbReference type="EMBL" id="CM007657">
    <property type="protein sequence ID" value="ONH98408.1"/>
    <property type="molecule type" value="Genomic_DNA"/>
</dbReference>
<protein>
    <submittedName>
        <fullName evidence="1">Uncharacterized protein</fullName>
    </submittedName>
</protein>
<evidence type="ECO:0000313" key="1">
    <source>
        <dbReference type="EMBL" id="ONH98408.1"/>
    </source>
</evidence>
<accession>A0A251NGD9</accession>
<evidence type="ECO:0000313" key="2">
    <source>
        <dbReference type="Proteomes" id="UP000006882"/>
    </source>
</evidence>
<sequence>MGHDPPLRDTRPCLASEESCYLSSDDPNIKPQVKSSKITCIVNFSIGSMNYSGNLLVICSQAIDELTINKDPLRGKELSEFMDPFPLTNNAKT</sequence>
<dbReference type="Gramene" id="ONH98408">
    <property type="protein sequence ID" value="ONH98408"/>
    <property type="gene ID" value="PRUPE_7G248300"/>
</dbReference>
<proteinExistence type="predicted"/>
<reference evidence="1 2" key="1">
    <citation type="journal article" date="2013" name="Nat. Genet.">
        <title>The high-quality draft genome of peach (Prunus persica) identifies unique patterns of genetic diversity, domestication and genome evolution.</title>
        <authorList>
            <consortium name="International Peach Genome Initiative"/>
            <person name="Verde I."/>
            <person name="Abbott A.G."/>
            <person name="Scalabrin S."/>
            <person name="Jung S."/>
            <person name="Shu S."/>
            <person name="Marroni F."/>
            <person name="Zhebentyayeva T."/>
            <person name="Dettori M.T."/>
            <person name="Grimwood J."/>
            <person name="Cattonaro F."/>
            <person name="Zuccolo A."/>
            <person name="Rossini L."/>
            <person name="Jenkins J."/>
            <person name="Vendramin E."/>
            <person name="Meisel L.A."/>
            <person name="Decroocq V."/>
            <person name="Sosinski B."/>
            <person name="Prochnik S."/>
            <person name="Mitros T."/>
            <person name="Policriti A."/>
            <person name="Cipriani G."/>
            <person name="Dondini L."/>
            <person name="Ficklin S."/>
            <person name="Goodstein D.M."/>
            <person name="Xuan P."/>
            <person name="Del Fabbro C."/>
            <person name="Aramini V."/>
            <person name="Copetti D."/>
            <person name="Gonzalez S."/>
            <person name="Horner D.S."/>
            <person name="Falchi R."/>
            <person name="Lucas S."/>
            <person name="Mica E."/>
            <person name="Maldonado J."/>
            <person name="Lazzari B."/>
            <person name="Bielenberg D."/>
            <person name="Pirona R."/>
            <person name="Miculan M."/>
            <person name="Barakat A."/>
            <person name="Testolin R."/>
            <person name="Stella A."/>
            <person name="Tartarini S."/>
            <person name="Tonutti P."/>
            <person name="Arus P."/>
            <person name="Orellana A."/>
            <person name="Wells C."/>
            <person name="Main D."/>
            <person name="Vizzotto G."/>
            <person name="Silva H."/>
            <person name="Salamini F."/>
            <person name="Schmutz J."/>
            <person name="Morgante M."/>
            <person name="Rokhsar D.S."/>
        </authorList>
    </citation>
    <scope>NUCLEOTIDE SEQUENCE [LARGE SCALE GENOMIC DNA]</scope>
    <source>
        <strain evidence="2">cv. Nemared</strain>
    </source>
</reference>
<name>A0A251NGD9_PRUPE</name>
<dbReference type="Proteomes" id="UP000006882">
    <property type="component" value="Chromosome G7"/>
</dbReference>
<dbReference type="AlphaFoldDB" id="A0A251NGD9"/>
<gene>
    <name evidence="1" type="ORF">PRUPE_7G248300</name>
</gene>